<sequence length="217" mass="24024">MVNVNTWKIISLALIVIVVIESVFLFTTIQQSRSTSGSNTVITPVEASSPIYRQNPLVGQYPFLIKSGIKFYNLTNLTIVTAFVILNISKIEVSKDWFLLYSPINPSSVVPSSFLNNPLLNISLINATVFYMNGHEYLNITIKVYKPAINELSSGGSTFLLDNGSARSATVLDPLYRTTFLCVVFKPLNQSEVELEFYVTPVKNSGGVLTPLYTPND</sequence>
<reference evidence="2 3" key="1">
    <citation type="submission" date="2015-12" db="EMBL/GenBank/DDBJ databases">
        <title>A stable core within a dynamic pangenome in Sulfolobus acidocaldarius.</title>
        <authorList>
            <person name="Anderson R."/>
            <person name="Kouris A."/>
            <person name="Seward C."/>
            <person name="Campbell K."/>
            <person name="Whitaker R."/>
        </authorList>
    </citation>
    <scope>NUCLEOTIDE SEQUENCE [LARGE SCALE GENOMIC DNA]</scope>
    <source>
        <strain evidence="2 3">NG05B_CO5_07</strain>
    </source>
</reference>
<accession>A0A0U3FLK4</accession>
<organism evidence="2 3">
    <name type="scientific">Sulfolobus acidocaldarius</name>
    <dbReference type="NCBI Taxonomy" id="2285"/>
    <lineage>
        <taxon>Archaea</taxon>
        <taxon>Thermoproteota</taxon>
        <taxon>Thermoprotei</taxon>
        <taxon>Sulfolobales</taxon>
        <taxon>Sulfolobaceae</taxon>
        <taxon>Sulfolobus</taxon>
    </lineage>
</organism>
<evidence type="ECO:0000313" key="2">
    <source>
        <dbReference type="EMBL" id="ALU31243.1"/>
    </source>
</evidence>
<dbReference type="Proteomes" id="UP000060043">
    <property type="component" value="Chromosome"/>
</dbReference>
<evidence type="ECO:0000256" key="1">
    <source>
        <dbReference type="SAM" id="Phobius"/>
    </source>
</evidence>
<keyword evidence="1" id="KW-0812">Transmembrane</keyword>
<keyword evidence="1" id="KW-1133">Transmembrane helix</keyword>
<keyword evidence="1" id="KW-0472">Membrane</keyword>
<dbReference type="AlphaFoldDB" id="A0A0U3FLK4"/>
<dbReference type="EMBL" id="CP013695">
    <property type="protein sequence ID" value="ALU31243.1"/>
    <property type="molecule type" value="Genomic_DNA"/>
</dbReference>
<protein>
    <submittedName>
        <fullName evidence="2">Uncharacterized protein</fullName>
    </submittedName>
</protein>
<evidence type="ECO:0000313" key="3">
    <source>
        <dbReference type="Proteomes" id="UP000060043"/>
    </source>
</evidence>
<name>A0A0U3FLK4_9CREN</name>
<proteinExistence type="predicted"/>
<gene>
    <name evidence="2" type="ORF">ATZ20_03190</name>
</gene>
<feature type="transmembrane region" description="Helical" evidence="1">
    <location>
        <begin position="6"/>
        <end position="26"/>
    </location>
</feature>